<organism evidence="5 6">
    <name type="scientific">Neomesorhizobium albiziae</name>
    <dbReference type="NCBI Taxonomy" id="335020"/>
    <lineage>
        <taxon>Bacteria</taxon>
        <taxon>Pseudomonadati</taxon>
        <taxon>Pseudomonadota</taxon>
        <taxon>Alphaproteobacteria</taxon>
        <taxon>Hyphomicrobiales</taxon>
        <taxon>Phyllobacteriaceae</taxon>
        <taxon>Neomesorhizobium</taxon>
    </lineage>
</organism>
<gene>
    <name evidence="5" type="ORF">SAMN04488498_102152</name>
</gene>
<dbReference type="SUPFAM" id="SSF53335">
    <property type="entry name" value="S-adenosyl-L-methionine-dependent methyltransferases"/>
    <property type="match status" value="1"/>
</dbReference>
<dbReference type="RefSeq" id="WP_149758693.1">
    <property type="nucleotide sequence ID" value="NZ_BSPE01000028.1"/>
</dbReference>
<accession>A0A1I3WDW8</accession>
<dbReference type="Proteomes" id="UP000323300">
    <property type="component" value="Unassembled WGS sequence"/>
</dbReference>
<keyword evidence="6" id="KW-1185">Reference proteome</keyword>
<proteinExistence type="predicted"/>
<dbReference type="InterPro" id="IPR029063">
    <property type="entry name" value="SAM-dependent_MTases_sf"/>
</dbReference>
<evidence type="ECO:0000313" key="5">
    <source>
        <dbReference type="EMBL" id="SFK05652.1"/>
    </source>
</evidence>
<evidence type="ECO:0000256" key="2">
    <source>
        <dbReference type="ARBA" id="ARBA00022679"/>
    </source>
</evidence>
<keyword evidence="3" id="KW-0949">S-adenosyl-L-methionine</keyword>
<evidence type="ECO:0000256" key="1">
    <source>
        <dbReference type="ARBA" id="ARBA00022603"/>
    </source>
</evidence>
<dbReference type="GO" id="GO:0032259">
    <property type="term" value="P:methylation"/>
    <property type="evidence" value="ECO:0007669"/>
    <property type="project" value="UniProtKB-KW"/>
</dbReference>
<dbReference type="Gene3D" id="3.40.50.150">
    <property type="entry name" value="Vaccinia Virus protein VP39"/>
    <property type="match status" value="1"/>
</dbReference>
<dbReference type="InterPro" id="IPR041698">
    <property type="entry name" value="Methyltransf_25"/>
</dbReference>
<dbReference type="GO" id="GO:0008168">
    <property type="term" value="F:methyltransferase activity"/>
    <property type="evidence" value="ECO:0007669"/>
    <property type="project" value="UniProtKB-KW"/>
</dbReference>
<dbReference type="PANTHER" id="PTHR43464:SF19">
    <property type="entry name" value="UBIQUINONE BIOSYNTHESIS O-METHYLTRANSFERASE, MITOCHONDRIAL"/>
    <property type="match status" value="1"/>
</dbReference>
<dbReference type="PANTHER" id="PTHR43464">
    <property type="entry name" value="METHYLTRANSFERASE"/>
    <property type="match status" value="1"/>
</dbReference>
<reference evidence="5 6" key="1">
    <citation type="submission" date="2016-10" db="EMBL/GenBank/DDBJ databases">
        <authorList>
            <person name="Varghese N."/>
            <person name="Submissions S."/>
        </authorList>
    </citation>
    <scope>NUCLEOTIDE SEQUENCE [LARGE SCALE GENOMIC DNA]</scope>
    <source>
        <strain evidence="5 6">DSM 21822</strain>
    </source>
</reference>
<feature type="domain" description="Methyltransferase" evidence="4">
    <location>
        <begin position="24"/>
        <end position="126"/>
    </location>
</feature>
<dbReference type="CDD" id="cd02440">
    <property type="entry name" value="AdoMet_MTases"/>
    <property type="match status" value="1"/>
</dbReference>
<sequence>MSADLSPRLAEIVEALPLRDGMRVLEIGCGPGAAARAVAVRIGNGHILAIDRSAKAIGQARDGSAELIAAGRLSLRCVAAEDFVLEAGEAPFDIAFAVRVGALDGRHPSAGAKALPRIAAALVPGGRLFIDGGSPLRELKLPDRGT</sequence>
<keyword evidence="1 5" id="KW-0489">Methyltransferase</keyword>
<evidence type="ECO:0000256" key="3">
    <source>
        <dbReference type="ARBA" id="ARBA00022691"/>
    </source>
</evidence>
<evidence type="ECO:0000313" key="6">
    <source>
        <dbReference type="Proteomes" id="UP000323300"/>
    </source>
</evidence>
<dbReference type="AlphaFoldDB" id="A0A1I3WDW8"/>
<protein>
    <submittedName>
        <fullName evidence="5">Methyltransferase domain-containing protein</fullName>
    </submittedName>
</protein>
<dbReference type="EMBL" id="FOSL01000002">
    <property type="protein sequence ID" value="SFK05652.1"/>
    <property type="molecule type" value="Genomic_DNA"/>
</dbReference>
<name>A0A1I3WDW8_9HYPH</name>
<dbReference type="Pfam" id="PF13649">
    <property type="entry name" value="Methyltransf_25"/>
    <property type="match status" value="1"/>
</dbReference>
<keyword evidence="2 5" id="KW-0808">Transferase</keyword>
<dbReference type="OrthoDB" id="4571118at2"/>
<evidence type="ECO:0000259" key="4">
    <source>
        <dbReference type="Pfam" id="PF13649"/>
    </source>
</evidence>